<accession>A0A1W2G895</accession>
<proteinExistence type="predicted"/>
<keyword evidence="3" id="KW-1185">Reference proteome</keyword>
<dbReference type="PANTHER" id="PTHR43792">
    <property type="entry name" value="GNAT FAMILY, PUTATIVE (AFU_ORTHOLOGUE AFUA_3G00765)-RELATED-RELATED"/>
    <property type="match status" value="1"/>
</dbReference>
<feature type="domain" description="N-acetyltransferase" evidence="1">
    <location>
        <begin position="13"/>
        <end position="175"/>
    </location>
</feature>
<dbReference type="EMBL" id="FWYF01000001">
    <property type="protein sequence ID" value="SMD32652.1"/>
    <property type="molecule type" value="Genomic_DNA"/>
</dbReference>
<sequence length="198" mass="23292">MKNIITRIETPNLILRIFQPEDAEILKERLDDNLEIMMPWIPWAKDEPEPLEAKRDRIRNWIGDFYSNREYSYGVFEKSTGEFVGSSNLFGRRGKGTTEIGYWVDHLKTGKGYATEISYALTKLSFEQMGIEKVLLYIDARNVASQRIPAKLNFAHEYTYRELPKDAQGERLKFQVWVMFAEEFEKVDKFEAIEFKLS</sequence>
<dbReference type="STRING" id="692418.SAMN04488029_1002"/>
<dbReference type="InterPro" id="IPR000182">
    <property type="entry name" value="GNAT_dom"/>
</dbReference>
<name>A0A1W2G895_REIFA</name>
<dbReference type="Proteomes" id="UP000192472">
    <property type="component" value="Unassembled WGS sequence"/>
</dbReference>
<dbReference type="Gene3D" id="3.40.630.30">
    <property type="match status" value="1"/>
</dbReference>
<protein>
    <submittedName>
        <fullName evidence="2">Protein N-acetyltransferase, RimJ/RimL family</fullName>
    </submittedName>
</protein>
<keyword evidence="2" id="KW-0808">Transferase</keyword>
<dbReference type="SUPFAM" id="SSF55729">
    <property type="entry name" value="Acyl-CoA N-acyltransferases (Nat)"/>
    <property type="match status" value="1"/>
</dbReference>
<organism evidence="2 3">
    <name type="scientific">Reichenbachiella faecimaris</name>
    <dbReference type="NCBI Taxonomy" id="692418"/>
    <lineage>
        <taxon>Bacteria</taxon>
        <taxon>Pseudomonadati</taxon>
        <taxon>Bacteroidota</taxon>
        <taxon>Cytophagia</taxon>
        <taxon>Cytophagales</taxon>
        <taxon>Reichenbachiellaceae</taxon>
        <taxon>Reichenbachiella</taxon>
    </lineage>
</organism>
<dbReference type="AlphaFoldDB" id="A0A1W2G895"/>
<evidence type="ECO:0000313" key="2">
    <source>
        <dbReference type="EMBL" id="SMD32652.1"/>
    </source>
</evidence>
<dbReference type="InterPro" id="IPR051531">
    <property type="entry name" value="N-acetyltransferase"/>
</dbReference>
<evidence type="ECO:0000313" key="3">
    <source>
        <dbReference type="Proteomes" id="UP000192472"/>
    </source>
</evidence>
<dbReference type="OrthoDB" id="9788916at2"/>
<dbReference type="PROSITE" id="PS51186">
    <property type="entry name" value="GNAT"/>
    <property type="match status" value="1"/>
</dbReference>
<dbReference type="RefSeq" id="WP_084371305.1">
    <property type="nucleotide sequence ID" value="NZ_FWYF01000001.1"/>
</dbReference>
<evidence type="ECO:0000259" key="1">
    <source>
        <dbReference type="PROSITE" id="PS51186"/>
    </source>
</evidence>
<dbReference type="Pfam" id="PF13302">
    <property type="entry name" value="Acetyltransf_3"/>
    <property type="match status" value="1"/>
</dbReference>
<gene>
    <name evidence="2" type="ORF">SAMN04488029_1002</name>
</gene>
<dbReference type="GO" id="GO:0016747">
    <property type="term" value="F:acyltransferase activity, transferring groups other than amino-acyl groups"/>
    <property type="evidence" value="ECO:0007669"/>
    <property type="project" value="InterPro"/>
</dbReference>
<dbReference type="InterPro" id="IPR016181">
    <property type="entry name" value="Acyl_CoA_acyltransferase"/>
</dbReference>
<reference evidence="2 3" key="1">
    <citation type="submission" date="2017-04" db="EMBL/GenBank/DDBJ databases">
        <authorList>
            <person name="Afonso C.L."/>
            <person name="Miller P.J."/>
            <person name="Scott M.A."/>
            <person name="Spackman E."/>
            <person name="Goraichik I."/>
            <person name="Dimitrov K.M."/>
            <person name="Suarez D.L."/>
            <person name="Swayne D.E."/>
        </authorList>
    </citation>
    <scope>NUCLEOTIDE SEQUENCE [LARGE SCALE GENOMIC DNA]</scope>
    <source>
        <strain evidence="2 3">DSM 26133</strain>
    </source>
</reference>